<reference evidence="5 6" key="1">
    <citation type="submission" date="2024-10" db="EMBL/GenBank/DDBJ databases">
        <title>Updated reference genomes for cyclostephanoid diatoms.</title>
        <authorList>
            <person name="Roberts W.R."/>
            <person name="Alverson A.J."/>
        </authorList>
    </citation>
    <scope>NUCLEOTIDE SEQUENCE [LARGE SCALE GENOMIC DNA]</scope>
    <source>
        <strain evidence="5 6">AJA228-03</strain>
    </source>
</reference>
<evidence type="ECO:0000256" key="2">
    <source>
        <dbReference type="ARBA" id="ARBA00022741"/>
    </source>
</evidence>
<keyword evidence="3 4" id="KW-0418">Kinase</keyword>
<dbReference type="EMBL" id="JALLPB020000098">
    <property type="protein sequence ID" value="KAL3817640.1"/>
    <property type="molecule type" value="Genomic_DNA"/>
</dbReference>
<comment type="similarity">
    <text evidence="4">Belongs to the adenylate kinase family.</text>
</comment>
<protein>
    <recommendedName>
        <fullName evidence="7">Adenylate kinase</fullName>
    </recommendedName>
</protein>
<dbReference type="HAMAP" id="MF_00235">
    <property type="entry name" value="Adenylate_kinase_Adk"/>
    <property type="match status" value="1"/>
</dbReference>
<keyword evidence="2" id="KW-0547">Nucleotide-binding</keyword>
<dbReference type="Proteomes" id="UP001530377">
    <property type="component" value="Unassembled WGS sequence"/>
</dbReference>
<comment type="caution">
    <text evidence="5">The sequence shown here is derived from an EMBL/GenBank/DDBJ whole genome shotgun (WGS) entry which is preliminary data.</text>
</comment>
<dbReference type="InterPro" id="IPR000850">
    <property type="entry name" value="Adenylat/UMP-CMP_kin"/>
</dbReference>
<proteinExistence type="inferred from homology"/>
<accession>A0ABD3RZJ5</accession>
<dbReference type="PANTHER" id="PTHR23359">
    <property type="entry name" value="NUCLEOTIDE KINASE"/>
    <property type="match status" value="1"/>
</dbReference>
<keyword evidence="1 4" id="KW-0808">Transferase</keyword>
<dbReference type="PROSITE" id="PS00113">
    <property type="entry name" value="ADENYLATE_KINASE"/>
    <property type="match status" value="1"/>
</dbReference>
<dbReference type="SUPFAM" id="SSF52540">
    <property type="entry name" value="P-loop containing nucleoside triphosphate hydrolases"/>
    <property type="match status" value="1"/>
</dbReference>
<dbReference type="GO" id="GO:0016301">
    <property type="term" value="F:kinase activity"/>
    <property type="evidence" value="ECO:0007669"/>
    <property type="project" value="UniProtKB-KW"/>
</dbReference>
<dbReference type="CDD" id="cd01428">
    <property type="entry name" value="ADK"/>
    <property type="match status" value="1"/>
</dbReference>
<organism evidence="5 6">
    <name type="scientific">Cyclostephanos tholiformis</name>
    <dbReference type="NCBI Taxonomy" id="382380"/>
    <lineage>
        <taxon>Eukaryota</taxon>
        <taxon>Sar</taxon>
        <taxon>Stramenopiles</taxon>
        <taxon>Ochrophyta</taxon>
        <taxon>Bacillariophyta</taxon>
        <taxon>Coscinodiscophyceae</taxon>
        <taxon>Thalassiosirophycidae</taxon>
        <taxon>Stephanodiscales</taxon>
        <taxon>Stephanodiscaceae</taxon>
        <taxon>Cyclostephanos</taxon>
    </lineage>
</organism>
<evidence type="ECO:0000256" key="3">
    <source>
        <dbReference type="ARBA" id="ARBA00022777"/>
    </source>
</evidence>
<evidence type="ECO:0000313" key="6">
    <source>
        <dbReference type="Proteomes" id="UP001530377"/>
    </source>
</evidence>
<dbReference type="Gene3D" id="3.40.50.300">
    <property type="entry name" value="P-loop containing nucleotide triphosphate hydrolases"/>
    <property type="match status" value="1"/>
</dbReference>
<evidence type="ECO:0000313" key="5">
    <source>
        <dbReference type="EMBL" id="KAL3817640.1"/>
    </source>
</evidence>
<dbReference type="GO" id="GO:0000166">
    <property type="term" value="F:nucleotide binding"/>
    <property type="evidence" value="ECO:0007669"/>
    <property type="project" value="UniProtKB-KW"/>
</dbReference>
<keyword evidence="6" id="KW-1185">Reference proteome</keyword>
<dbReference type="Pfam" id="PF00406">
    <property type="entry name" value="ADK"/>
    <property type="match status" value="1"/>
</dbReference>
<dbReference type="InterPro" id="IPR027417">
    <property type="entry name" value="P-loop_NTPase"/>
</dbReference>
<gene>
    <name evidence="5" type="ORF">ACHAXA_011728</name>
</gene>
<dbReference type="InterPro" id="IPR033690">
    <property type="entry name" value="Adenylat_kinase_CS"/>
</dbReference>
<name>A0ABD3RZJ5_9STRA</name>
<dbReference type="AlphaFoldDB" id="A0ABD3RZJ5"/>
<dbReference type="PRINTS" id="PR00094">
    <property type="entry name" value="ADENYLTKNASE"/>
</dbReference>
<sequence length="239" mass="26596">MYVNTKALQHSMARVISLLGPPGSGKGTYGSLLASRFLNASFVSVGDILRENAVGNEHLTSILRSGALVDDALVNDVVMQSMEDRAREKDVVLLDGYPRTGPQSQLLAKWPVGLRPMLALHFDVPYAVCTAKLLGRRTCSICNKSINVKRVDTHGFNLPPMVPEAGACRVNCKPDEDWVNREDDTADTIKLRMKIYHKETTPVLRYWKERGQLLSYVPYNGVKDIDALKSLVEARFHSL</sequence>
<evidence type="ECO:0008006" key="7">
    <source>
        <dbReference type="Google" id="ProtNLM"/>
    </source>
</evidence>
<evidence type="ECO:0000256" key="4">
    <source>
        <dbReference type="RuleBase" id="RU003330"/>
    </source>
</evidence>
<evidence type="ECO:0000256" key="1">
    <source>
        <dbReference type="ARBA" id="ARBA00022679"/>
    </source>
</evidence>